<name>A0A7V8LQW3_9MYCO</name>
<evidence type="ECO:0000256" key="1">
    <source>
        <dbReference type="ARBA" id="ARBA00022729"/>
    </source>
</evidence>
<dbReference type="SUPFAM" id="SSF81982">
    <property type="entry name" value="Antigen MPT63/MPB63 (immunoprotective extracellular protein)"/>
    <property type="match status" value="1"/>
</dbReference>
<evidence type="ECO:0000313" key="5">
    <source>
        <dbReference type="Proteomes" id="UP000037843"/>
    </source>
</evidence>
<reference evidence="5 6" key="1">
    <citation type="submission" date="2015-09" db="EMBL/GenBank/DDBJ databases">
        <title>Genome Sequences of Mycobacterium immunogenum Isolates, Recuperated from a Chloraminated Drinking Water Distribution System Simulator Subjected to Episodes of Nitrification.</title>
        <authorList>
            <person name="Gomez-Alvarez V."/>
            <person name="Revetta R.P."/>
        </authorList>
    </citation>
    <scope>NUCLEOTIDE SEQUENCE [LARGE SCALE GENOMIC DNA]</scope>
    <source>
        <strain evidence="3 5">H008</strain>
        <strain evidence="4 6">H076</strain>
    </source>
</reference>
<dbReference type="EMBL" id="LJFS01000018">
    <property type="protein sequence ID" value="KPG32971.1"/>
    <property type="molecule type" value="Genomic_DNA"/>
</dbReference>
<evidence type="ECO:0000313" key="6">
    <source>
        <dbReference type="Proteomes" id="UP000037962"/>
    </source>
</evidence>
<dbReference type="EMBL" id="LJFO01000004">
    <property type="protein sequence ID" value="KPG13319.1"/>
    <property type="molecule type" value="Genomic_DNA"/>
</dbReference>
<evidence type="ECO:0000313" key="3">
    <source>
        <dbReference type="EMBL" id="KPG13319.1"/>
    </source>
</evidence>
<dbReference type="AlphaFoldDB" id="A0A7V8LQW3"/>
<dbReference type="Pfam" id="PF09167">
    <property type="entry name" value="DUF1942"/>
    <property type="match status" value="1"/>
</dbReference>
<accession>A0A7V8LQW3</accession>
<dbReference type="Gene3D" id="2.60.40.1240">
    <property type="match status" value="1"/>
</dbReference>
<keyword evidence="6" id="KW-1185">Reference proteome</keyword>
<sequence length="222" mass="22305">MSSTTHKEITVSTLRVLGLALAAAGFFLAGLLAPPLGHAAGSCPHRFGAAQQLPDAGGGTQGWTVSGLKKSAAVLPGYTPAGQLWEAAATVRADRGTITPLIPNLAAHAIGGHYPVLWQVGTDQGLPAATLDEGQSSSGTVYFDVTGPDPMAVVYTAGAGAPAMMWCCDAAMGTSANKTMDPKMNAEMKAMMAHCPCCQDMPAPTAAPGAGCPCCGPAPDPA</sequence>
<organism evidence="3 5">
    <name type="scientific">Mycobacteroides immunogenum</name>
    <dbReference type="NCBI Taxonomy" id="83262"/>
    <lineage>
        <taxon>Bacteria</taxon>
        <taxon>Bacillati</taxon>
        <taxon>Actinomycetota</taxon>
        <taxon>Actinomycetes</taxon>
        <taxon>Mycobacteriales</taxon>
        <taxon>Mycobacteriaceae</taxon>
        <taxon>Mycobacteroides</taxon>
    </lineage>
</organism>
<dbReference type="GO" id="GO:0005615">
    <property type="term" value="C:extracellular space"/>
    <property type="evidence" value="ECO:0007669"/>
    <property type="project" value="InterPro"/>
</dbReference>
<comment type="caution">
    <text evidence="3">The sequence shown here is derived from an EMBL/GenBank/DDBJ whole genome shotgun (WGS) entry which is preliminary data.</text>
</comment>
<feature type="domain" description="MPT63-like" evidence="2">
    <location>
        <begin position="45"/>
        <end position="166"/>
    </location>
</feature>
<dbReference type="Proteomes" id="UP000037962">
    <property type="component" value="Unassembled WGS sequence"/>
</dbReference>
<gene>
    <name evidence="3" type="ORF">AN908_10600</name>
    <name evidence="4" type="ORF">AN912_15660</name>
</gene>
<dbReference type="InterPro" id="IPR029050">
    <property type="entry name" value="Immunoprotect_excell_Ig-like"/>
</dbReference>
<evidence type="ECO:0000313" key="4">
    <source>
        <dbReference type="EMBL" id="KPG32971.1"/>
    </source>
</evidence>
<protein>
    <recommendedName>
        <fullName evidence="2">MPT63-like domain-containing protein</fullName>
    </recommendedName>
</protein>
<proteinExistence type="predicted"/>
<dbReference type="InterPro" id="IPR015250">
    <property type="entry name" value="MPT63-like"/>
</dbReference>
<keyword evidence="1" id="KW-0732">Signal</keyword>
<dbReference type="Proteomes" id="UP000037843">
    <property type="component" value="Unassembled WGS sequence"/>
</dbReference>
<dbReference type="KEGG" id="miz:BAB75_02810"/>
<evidence type="ECO:0000259" key="2">
    <source>
        <dbReference type="Pfam" id="PF09167"/>
    </source>
</evidence>